<organism evidence="1 2">
    <name type="scientific">Ramazzottius varieornatus</name>
    <name type="common">Water bear</name>
    <name type="synonym">Tardigrade</name>
    <dbReference type="NCBI Taxonomy" id="947166"/>
    <lineage>
        <taxon>Eukaryota</taxon>
        <taxon>Metazoa</taxon>
        <taxon>Ecdysozoa</taxon>
        <taxon>Tardigrada</taxon>
        <taxon>Eutardigrada</taxon>
        <taxon>Parachela</taxon>
        <taxon>Hypsibioidea</taxon>
        <taxon>Ramazzottiidae</taxon>
        <taxon>Ramazzottius</taxon>
    </lineage>
</organism>
<reference evidence="1 2" key="1">
    <citation type="journal article" date="2016" name="Nat. Commun.">
        <title>Extremotolerant tardigrade genome and improved radiotolerance of human cultured cells by tardigrade-unique protein.</title>
        <authorList>
            <person name="Hashimoto T."/>
            <person name="Horikawa D.D."/>
            <person name="Saito Y."/>
            <person name="Kuwahara H."/>
            <person name="Kozuka-Hata H."/>
            <person name="Shin-I T."/>
            <person name="Minakuchi Y."/>
            <person name="Ohishi K."/>
            <person name="Motoyama A."/>
            <person name="Aizu T."/>
            <person name="Enomoto A."/>
            <person name="Kondo K."/>
            <person name="Tanaka S."/>
            <person name="Hara Y."/>
            <person name="Koshikawa S."/>
            <person name="Sagara H."/>
            <person name="Miura T."/>
            <person name="Yokobori S."/>
            <person name="Miyagawa K."/>
            <person name="Suzuki Y."/>
            <person name="Kubo T."/>
            <person name="Oyama M."/>
            <person name="Kohara Y."/>
            <person name="Fujiyama A."/>
            <person name="Arakawa K."/>
            <person name="Katayama T."/>
            <person name="Toyoda A."/>
            <person name="Kunieda T."/>
        </authorList>
    </citation>
    <scope>NUCLEOTIDE SEQUENCE [LARGE SCALE GENOMIC DNA]</scope>
    <source>
        <strain evidence="1 2">YOKOZUNA-1</strain>
    </source>
</reference>
<dbReference type="Proteomes" id="UP000186922">
    <property type="component" value="Unassembled WGS sequence"/>
</dbReference>
<proteinExistence type="predicted"/>
<dbReference type="AlphaFoldDB" id="A0A1D1VB91"/>
<keyword evidence="2" id="KW-1185">Reference proteome</keyword>
<gene>
    <name evidence="1" type="primary">RvY_08651-1</name>
    <name evidence="1" type="synonym">RvY_08651.1</name>
    <name evidence="1" type="ORF">RvY_08651</name>
</gene>
<evidence type="ECO:0000313" key="1">
    <source>
        <dbReference type="EMBL" id="GAU97332.1"/>
    </source>
</evidence>
<dbReference type="EMBL" id="BDGG01000004">
    <property type="protein sequence ID" value="GAU97332.1"/>
    <property type="molecule type" value="Genomic_DNA"/>
</dbReference>
<accession>A0A1D1VB91</accession>
<sequence>MSERTPVTFLSQDYGRRIAAVKTSDQELKDLLQVYTNLVKSTVGKERPNDE</sequence>
<evidence type="ECO:0000313" key="2">
    <source>
        <dbReference type="Proteomes" id="UP000186922"/>
    </source>
</evidence>
<name>A0A1D1VB91_RAMVA</name>
<comment type="caution">
    <text evidence="1">The sequence shown here is derived from an EMBL/GenBank/DDBJ whole genome shotgun (WGS) entry which is preliminary data.</text>
</comment>
<protein>
    <submittedName>
        <fullName evidence="1">Uncharacterized protein</fullName>
    </submittedName>
</protein>